<reference evidence="1 2" key="1">
    <citation type="submission" date="2020-03" db="EMBL/GenBank/DDBJ databases">
        <title>Salinimicrobium sp. nov, isolated from SCS.</title>
        <authorList>
            <person name="Cao W.R."/>
        </authorList>
    </citation>
    <scope>NUCLEOTIDE SEQUENCE [LARGE SCALE GENOMIC DNA]</scope>
    <source>
        <strain evidence="2">J15B91</strain>
    </source>
</reference>
<dbReference type="Proteomes" id="UP000703674">
    <property type="component" value="Unassembled WGS sequence"/>
</dbReference>
<accession>A0ABX1D911</accession>
<comment type="caution">
    <text evidence="1">The sequence shown here is derived from an EMBL/GenBank/DDBJ whole genome shotgun (WGS) entry which is preliminary data.</text>
</comment>
<protein>
    <submittedName>
        <fullName evidence="1">GNAT family N-acetyltransferase</fullName>
    </submittedName>
</protein>
<dbReference type="SUPFAM" id="SSF55729">
    <property type="entry name" value="Acyl-CoA N-acyltransferases (Nat)"/>
    <property type="match status" value="1"/>
</dbReference>
<feature type="non-terminal residue" evidence="1">
    <location>
        <position position="96"/>
    </location>
</feature>
<dbReference type="InterPro" id="IPR016181">
    <property type="entry name" value="Acyl_CoA_acyltransferase"/>
</dbReference>
<evidence type="ECO:0000313" key="2">
    <source>
        <dbReference type="Proteomes" id="UP000703674"/>
    </source>
</evidence>
<sequence>MQEIKIRKVTINDLDTLQQIGEQTFRDTFVADNDPDDIQEYLEQELSVEKIGTELADENSEFYFALSGEQVIGYLKVNFGAAQTEIKDDNALEIER</sequence>
<evidence type="ECO:0000313" key="1">
    <source>
        <dbReference type="EMBL" id="NJW55719.1"/>
    </source>
</evidence>
<name>A0ABX1D911_9FLAO</name>
<gene>
    <name evidence="1" type="ORF">HC175_22655</name>
</gene>
<proteinExistence type="predicted"/>
<organism evidence="1 2">
    <name type="scientific">Salinimicrobium oceani</name>
    <dbReference type="NCBI Taxonomy" id="2722702"/>
    <lineage>
        <taxon>Bacteria</taxon>
        <taxon>Pseudomonadati</taxon>
        <taxon>Bacteroidota</taxon>
        <taxon>Flavobacteriia</taxon>
        <taxon>Flavobacteriales</taxon>
        <taxon>Flavobacteriaceae</taxon>
        <taxon>Salinimicrobium</taxon>
    </lineage>
</organism>
<keyword evidence="2" id="KW-1185">Reference proteome</keyword>
<dbReference type="EMBL" id="JAAVJR010001467">
    <property type="protein sequence ID" value="NJW55719.1"/>
    <property type="molecule type" value="Genomic_DNA"/>
</dbReference>
<dbReference type="Gene3D" id="3.40.630.30">
    <property type="match status" value="1"/>
</dbReference>